<proteinExistence type="predicted"/>
<protein>
    <submittedName>
        <fullName evidence="1">Uncharacterized protein</fullName>
    </submittedName>
</protein>
<evidence type="ECO:0000313" key="2">
    <source>
        <dbReference type="EMBL" id="CAE0049787.1"/>
    </source>
</evidence>
<sequence length="140" mass="15775">MARPTSRLLMTSEILSSTLQAASETEAGRCRRFNFQKVAKDTIQDCNSVPLVRVWLGENKFCWLHSSLEYSEDGKLLSTGDNLLTSQGPFFIRGSSADLIDKSALISLVGEFVLDPITLKRPRFRSTLRYLKTYRLEPVG</sequence>
<dbReference type="EMBL" id="HBHW01023182">
    <property type="protein sequence ID" value="CAE0049786.1"/>
    <property type="molecule type" value="Transcribed_RNA"/>
</dbReference>
<dbReference type="AlphaFoldDB" id="A0A7S2ZS95"/>
<reference evidence="1" key="1">
    <citation type="submission" date="2021-01" db="EMBL/GenBank/DDBJ databases">
        <authorList>
            <person name="Corre E."/>
            <person name="Pelletier E."/>
            <person name="Niang G."/>
            <person name="Scheremetjew M."/>
            <person name="Finn R."/>
            <person name="Kale V."/>
            <person name="Holt S."/>
            <person name="Cochrane G."/>
            <person name="Meng A."/>
            <person name="Brown T."/>
            <person name="Cohen L."/>
        </authorList>
    </citation>
    <scope>NUCLEOTIDE SEQUENCE</scope>
    <source>
        <strain evidence="1">CCMP 769</strain>
    </source>
</reference>
<name>A0A7S2ZS95_9RHOD</name>
<evidence type="ECO:0000313" key="1">
    <source>
        <dbReference type="EMBL" id="CAE0049786.1"/>
    </source>
</evidence>
<dbReference type="EMBL" id="HBHW01023183">
    <property type="protein sequence ID" value="CAE0049787.1"/>
    <property type="molecule type" value="Transcribed_RNA"/>
</dbReference>
<accession>A0A7S2ZS95</accession>
<organism evidence="1">
    <name type="scientific">Rhodosorus marinus</name>
    <dbReference type="NCBI Taxonomy" id="101924"/>
    <lineage>
        <taxon>Eukaryota</taxon>
        <taxon>Rhodophyta</taxon>
        <taxon>Stylonematophyceae</taxon>
        <taxon>Stylonematales</taxon>
        <taxon>Stylonemataceae</taxon>
        <taxon>Rhodosorus</taxon>
    </lineage>
</organism>
<gene>
    <name evidence="1" type="ORF">RMAR00112_LOCUS17785</name>
    <name evidence="2" type="ORF">RMAR00112_LOCUS17786</name>
</gene>